<organism evidence="3 4">
    <name type="scientific">Brevundimonas alba</name>
    <dbReference type="NCBI Taxonomy" id="74314"/>
    <lineage>
        <taxon>Bacteria</taxon>
        <taxon>Pseudomonadati</taxon>
        <taxon>Pseudomonadota</taxon>
        <taxon>Alphaproteobacteria</taxon>
        <taxon>Caulobacterales</taxon>
        <taxon>Caulobacteraceae</taxon>
        <taxon>Brevundimonas</taxon>
    </lineage>
</organism>
<accession>A0A7X5YI23</accession>
<dbReference type="Pfam" id="PF04432">
    <property type="entry name" value="FrhB_FdhB_C"/>
    <property type="match status" value="1"/>
</dbReference>
<reference evidence="3 4" key="1">
    <citation type="submission" date="2020-03" db="EMBL/GenBank/DDBJ databases">
        <title>Genomic Encyclopedia of Type Strains, Phase IV (KMG-IV): sequencing the most valuable type-strain genomes for metagenomic binning, comparative biology and taxonomic classification.</title>
        <authorList>
            <person name="Goeker M."/>
        </authorList>
    </citation>
    <scope>NUCLEOTIDE SEQUENCE [LARGE SCALE GENOMIC DNA]</scope>
    <source>
        <strain evidence="3 4">DSM 4736</strain>
    </source>
</reference>
<feature type="domain" description="Coenzyme F420 hydrogenase/dehydrogenase beta subunit C-terminal" evidence="2">
    <location>
        <begin position="194"/>
        <end position="362"/>
    </location>
</feature>
<dbReference type="InterPro" id="IPR045220">
    <property type="entry name" value="FRHB/FDHB/HCAR-like"/>
</dbReference>
<dbReference type="PANTHER" id="PTHR31332">
    <property type="entry name" value="7-HYDROXYMETHYL CHLOROPHYLL A REDUCTASE, CHLOROPLASTIC"/>
    <property type="match status" value="1"/>
</dbReference>
<evidence type="ECO:0000259" key="2">
    <source>
        <dbReference type="Pfam" id="PF04432"/>
    </source>
</evidence>
<gene>
    <name evidence="3" type="ORF">GGQ87_000604</name>
</gene>
<dbReference type="EMBL" id="JAATJM010000001">
    <property type="protein sequence ID" value="NJC40346.1"/>
    <property type="molecule type" value="Genomic_DNA"/>
</dbReference>
<name>A0A7X5YI23_9CAUL</name>
<dbReference type="InterPro" id="IPR007525">
    <property type="entry name" value="FrhB_FdhB_C"/>
</dbReference>
<dbReference type="InterPro" id="IPR007516">
    <property type="entry name" value="Co_F420_Hydgase/DH_bsu_N"/>
</dbReference>
<feature type="domain" description="Coenzyme F420 hydrogenase/dehydrogenase beta subunit N-terminal" evidence="1">
    <location>
        <begin position="106"/>
        <end position="185"/>
    </location>
</feature>
<dbReference type="GO" id="GO:0052592">
    <property type="term" value="F:oxidoreductase activity, acting on CH or CH2 groups, with an iron-sulfur protein as acceptor"/>
    <property type="evidence" value="ECO:0007669"/>
    <property type="project" value="TreeGrafter"/>
</dbReference>
<dbReference type="AlphaFoldDB" id="A0A7X5YI23"/>
<evidence type="ECO:0000259" key="1">
    <source>
        <dbReference type="Pfam" id="PF04422"/>
    </source>
</evidence>
<dbReference type="Proteomes" id="UP000587415">
    <property type="component" value="Unassembled WGS sequence"/>
</dbReference>
<dbReference type="Pfam" id="PF04422">
    <property type="entry name" value="FrhB_FdhB_N"/>
    <property type="match status" value="1"/>
</dbReference>
<comment type="caution">
    <text evidence="3">The sequence shown here is derived from an EMBL/GenBank/DDBJ whole genome shotgun (WGS) entry which is preliminary data.</text>
</comment>
<dbReference type="PANTHER" id="PTHR31332:SF0">
    <property type="entry name" value="7-HYDROXYMETHYL CHLOROPHYLL A REDUCTASE, CHLOROPLASTIC"/>
    <property type="match status" value="1"/>
</dbReference>
<dbReference type="RefSeq" id="WP_245161402.1">
    <property type="nucleotide sequence ID" value="NZ_JAATJM010000001.1"/>
</dbReference>
<evidence type="ECO:0000313" key="4">
    <source>
        <dbReference type="Proteomes" id="UP000587415"/>
    </source>
</evidence>
<sequence length="482" mass="53129">MTLRSPETPAKRPGPYSPDDIVRSGMCIGCGACVGADRTGRAAMAMDAHGHLKPVGPVEWRKTRSPEFSALCPFSPAADDEDDIALARYPDAPQDDARIGRFDSAWVGHVEEGVFRSSGSSGGMGNWTAAELLRTGRVDAVAHVGGLERADADDPLFGYRISRSLDELTAAAKSRYHPVELSGVIETIRSAPGRYAVTGVPCFIKAVHLLRAGDPILRERIVFTLGLFCGHMKSLRMAESFAWQTGVRMQDVARMDYRLKDPTRPANVYTAQFLLKDGGERRRDWWNFADGDWGAGFFQNPACDWCDDVVAETADISFGDAWVEPYSSDGRGTNVVVIRSAELDRMVREAVAAGRLSLRPVDADFIHQTQAAGFRQRREGLAWRLSWPRPGKIRPLKRIAPNVSGLPLRRRGVYLMRHQISRWSHPLFRLARRTSRPGVYLRWAGAMLAFYQALAWSRGWLGALFDRLEAASGGGSGRAGGA</sequence>
<protein>
    <submittedName>
        <fullName evidence="3">Coenzyme F420-reducing hydrogenase beta subunit</fullName>
    </submittedName>
</protein>
<keyword evidence="4" id="KW-1185">Reference proteome</keyword>
<evidence type="ECO:0000313" key="3">
    <source>
        <dbReference type="EMBL" id="NJC40346.1"/>
    </source>
</evidence>
<proteinExistence type="predicted"/>